<protein>
    <submittedName>
        <fullName evidence="1">Uncharacterized protein</fullName>
    </submittedName>
</protein>
<sequence length="368" mass="42955">MKIVLKKCLEMPNILSSILEHIEECKSSKPIISNIQSELWQSIESQFAGKTVLPLILYFDDVEINNPLGSHTKNVPISISINALNAQNLIISASEMVFLIEHLGILIGDLVPVNNTVWEIFLVLREIINIIMSSLFTSATIELLETLISEHHSLYIEVFADPLKPKHHFLVHYPRLLRRLGPLKHLSCFRFEAKHKQFKEYAKATRCRKNCPYSLALKHQLILSYRLFNKKGFFDRLNLGPTLHQELTDLPDYLDFKNTLPLDIQYEYILDTWIKINGIIYHKGMAIAMHMHDNTIVFGEIHYITINNMRQISFLCTQFYTKTVNRHYCAFEVIKEFVWRFIRLEDLFSYVPQNVHTMSDGNLYILCE</sequence>
<name>A0A151WNU0_9HYME</name>
<reference evidence="1 2" key="1">
    <citation type="submission" date="2015-09" db="EMBL/GenBank/DDBJ databases">
        <title>Trachymyrmex zeteki WGS genome.</title>
        <authorList>
            <person name="Nygaard S."/>
            <person name="Hu H."/>
            <person name="Boomsma J."/>
            <person name="Zhang G."/>
        </authorList>
    </citation>
    <scope>NUCLEOTIDE SEQUENCE [LARGE SCALE GENOMIC DNA]</scope>
    <source>
        <strain evidence="1">Tzet28-1</strain>
        <tissue evidence="1">Whole body</tissue>
    </source>
</reference>
<dbReference type="EMBL" id="KQ982896">
    <property type="protein sequence ID" value="KYQ49534.1"/>
    <property type="molecule type" value="Genomic_DNA"/>
</dbReference>
<organism evidence="1 2">
    <name type="scientific">Mycetomoellerius zeteki</name>
    <dbReference type="NCBI Taxonomy" id="64791"/>
    <lineage>
        <taxon>Eukaryota</taxon>
        <taxon>Metazoa</taxon>
        <taxon>Ecdysozoa</taxon>
        <taxon>Arthropoda</taxon>
        <taxon>Hexapoda</taxon>
        <taxon>Insecta</taxon>
        <taxon>Pterygota</taxon>
        <taxon>Neoptera</taxon>
        <taxon>Endopterygota</taxon>
        <taxon>Hymenoptera</taxon>
        <taxon>Apocrita</taxon>
        <taxon>Aculeata</taxon>
        <taxon>Formicoidea</taxon>
        <taxon>Formicidae</taxon>
        <taxon>Myrmicinae</taxon>
        <taxon>Mycetomoellerius</taxon>
    </lineage>
</organism>
<evidence type="ECO:0000313" key="1">
    <source>
        <dbReference type="EMBL" id="KYQ49534.1"/>
    </source>
</evidence>
<dbReference type="STRING" id="64791.A0A151WNU0"/>
<keyword evidence="2" id="KW-1185">Reference proteome</keyword>
<gene>
    <name evidence="1" type="ORF">ALC60_11386</name>
</gene>
<evidence type="ECO:0000313" key="2">
    <source>
        <dbReference type="Proteomes" id="UP000075809"/>
    </source>
</evidence>
<dbReference type="AlphaFoldDB" id="A0A151WNU0"/>
<dbReference type="Proteomes" id="UP000075809">
    <property type="component" value="Unassembled WGS sequence"/>
</dbReference>
<accession>A0A151WNU0</accession>
<proteinExistence type="predicted"/>